<dbReference type="OrthoDB" id="9786141at2"/>
<dbReference type="AlphaFoldDB" id="A0A2T7BQ55"/>
<dbReference type="PANTHER" id="PTHR43736">
    <property type="entry name" value="ADP-RIBOSE PYROPHOSPHATASE"/>
    <property type="match status" value="1"/>
</dbReference>
<dbReference type="InterPro" id="IPR036388">
    <property type="entry name" value="WH-like_DNA-bd_sf"/>
</dbReference>
<keyword evidence="4" id="KW-1185">Reference proteome</keyword>
<evidence type="ECO:0000313" key="4">
    <source>
        <dbReference type="Proteomes" id="UP000244450"/>
    </source>
</evidence>
<evidence type="ECO:0000313" key="3">
    <source>
        <dbReference type="EMBL" id="PUZ29792.1"/>
    </source>
</evidence>
<evidence type="ECO:0000259" key="1">
    <source>
        <dbReference type="Pfam" id="PF00293"/>
    </source>
</evidence>
<reference evidence="3 4" key="1">
    <citation type="submission" date="2018-04" db="EMBL/GenBank/DDBJ databases">
        <title>Chitinophaga fuyangensis sp. nov., isolated from soil in a chemical factory.</title>
        <authorList>
            <person name="Chen K."/>
        </authorList>
    </citation>
    <scope>NUCLEOTIDE SEQUENCE [LARGE SCALE GENOMIC DNA]</scope>
    <source>
        <strain evidence="3 4">LY-1</strain>
    </source>
</reference>
<feature type="domain" description="Nudix hydrolase" evidence="1">
    <location>
        <begin position="8"/>
        <end position="125"/>
    </location>
</feature>
<evidence type="ECO:0000259" key="2">
    <source>
        <dbReference type="Pfam" id="PF21906"/>
    </source>
</evidence>
<gene>
    <name evidence="3" type="ORF">DCC81_01235</name>
</gene>
<dbReference type="Pfam" id="PF21906">
    <property type="entry name" value="WHD_NrtR"/>
    <property type="match status" value="1"/>
</dbReference>
<keyword evidence="3" id="KW-0378">Hydrolase</keyword>
<dbReference type="GO" id="GO:0016787">
    <property type="term" value="F:hydrolase activity"/>
    <property type="evidence" value="ECO:0007669"/>
    <property type="project" value="UniProtKB-KW"/>
</dbReference>
<dbReference type="InterPro" id="IPR036390">
    <property type="entry name" value="WH_DNA-bd_sf"/>
</dbReference>
<feature type="domain" description="NrtR DNA-binding winged helix" evidence="2">
    <location>
        <begin position="148"/>
        <end position="204"/>
    </location>
</feature>
<organism evidence="3 4">
    <name type="scientific">Chitinophaga parva</name>
    <dbReference type="NCBI Taxonomy" id="2169414"/>
    <lineage>
        <taxon>Bacteria</taxon>
        <taxon>Pseudomonadati</taxon>
        <taxon>Bacteroidota</taxon>
        <taxon>Chitinophagia</taxon>
        <taxon>Chitinophagales</taxon>
        <taxon>Chitinophagaceae</taxon>
        <taxon>Chitinophaga</taxon>
    </lineage>
</organism>
<dbReference type="EMBL" id="QCYK01000001">
    <property type="protein sequence ID" value="PUZ29792.1"/>
    <property type="molecule type" value="Genomic_DNA"/>
</dbReference>
<dbReference type="Gene3D" id="1.10.10.10">
    <property type="entry name" value="Winged helix-like DNA-binding domain superfamily/Winged helix DNA-binding domain"/>
    <property type="match status" value="1"/>
</dbReference>
<dbReference type="InterPro" id="IPR015797">
    <property type="entry name" value="NUDIX_hydrolase-like_dom_sf"/>
</dbReference>
<protein>
    <submittedName>
        <fullName evidence="3">NUDIX hydrolase</fullName>
    </submittedName>
</protein>
<accession>A0A2T7BQ55</accession>
<dbReference type="CDD" id="cd18873">
    <property type="entry name" value="NUDIX_NadM_like"/>
    <property type="match status" value="1"/>
</dbReference>
<dbReference type="InterPro" id="IPR054105">
    <property type="entry name" value="WHD_NrtR"/>
</dbReference>
<name>A0A2T7BQ55_9BACT</name>
<dbReference type="Gene3D" id="3.90.79.10">
    <property type="entry name" value="Nucleoside Triphosphate Pyrophosphohydrolase"/>
    <property type="match status" value="1"/>
</dbReference>
<sequence>MDSFCSLAVSVDCVIFGSDQDQLKVLLMPCHEPGHQGQWILPGDTVQVQEELDAAAHRVSQTIAGTDFPHLSQLQAFGSVQRHPAARVISVAYYTLVHLRENNFPLPGELRWFLLKDLPALAFDHGTIVTAARDRLQQKLQEQPPDLRLLPRRFSFRELQDLYEAVLDHKLDRRNFRKKVLAMNLLVDLHEAESNVSHRPAKIYGRQPD</sequence>
<dbReference type="Pfam" id="PF00293">
    <property type="entry name" value="NUDIX"/>
    <property type="match status" value="1"/>
</dbReference>
<dbReference type="Proteomes" id="UP000244450">
    <property type="component" value="Unassembled WGS sequence"/>
</dbReference>
<comment type="caution">
    <text evidence="3">The sequence shown here is derived from an EMBL/GenBank/DDBJ whole genome shotgun (WGS) entry which is preliminary data.</text>
</comment>
<proteinExistence type="predicted"/>
<dbReference type="PANTHER" id="PTHR43736:SF4">
    <property type="entry name" value="SLR1690 PROTEIN"/>
    <property type="match status" value="1"/>
</dbReference>
<dbReference type="SUPFAM" id="SSF55811">
    <property type="entry name" value="Nudix"/>
    <property type="match status" value="1"/>
</dbReference>
<dbReference type="SUPFAM" id="SSF46785">
    <property type="entry name" value="Winged helix' DNA-binding domain"/>
    <property type="match status" value="1"/>
</dbReference>
<dbReference type="InterPro" id="IPR000086">
    <property type="entry name" value="NUDIX_hydrolase_dom"/>
</dbReference>